<comment type="caution">
    <text evidence="1">The sequence shown here is derived from an EMBL/GenBank/DDBJ whole genome shotgun (WGS) entry which is preliminary data.</text>
</comment>
<dbReference type="EMBL" id="CM042033">
    <property type="protein sequence ID" value="KAI3774042.1"/>
    <property type="molecule type" value="Genomic_DNA"/>
</dbReference>
<protein>
    <submittedName>
        <fullName evidence="1">Uncharacterized protein</fullName>
    </submittedName>
</protein>
<organism evidence="1 2">
    <name type="scientific">Smallanthus sonchifolius</name>
    <dbReference type="NCBI Taxonomy" id="185202"/>
    <lineage>
        <taxon>Eukaryota</taxon>
        <taxon>Viridiplantae</taxon>
        <taxon>Streptophyta</taxon>
        <taxon>Embryophyta</taxon>
        <taxon>Tracheophyta</taxon>
        <taxon>Spermatophyta</taxon>
        <taxon>Magnoliopsida</taxon>
        <taxon>eudicotyledons</taxon>
        <taxon>Gunneridae</taxon>
        <taxon>Pentapetalae</taxon>
        <taxon>asterids</taxon>
        <taxon>campanulids</taxon>
        <taxon>Asterales</taxon>
        <taxon>Asteraceae</taxon>
        <taxon>Asteroideae</taxon>
        <taxon>Heliantheae alliance</taxon>
        <taxon>Millerieae</taxon>
        <taxon>Smallanthus</taxon>
    </lineage>
</organism>
<name>A0ACB9FU02_9ASTR</name>
<gene>
    <name evidence="1" type="ORF">L1987_48585</name>
</gene>
<sequence length="114" mass="12654">MIQTSTPIETQESVHSFHSTHADIDNNEVQVATLLDLQMVLFNEVLEPDPIQAIYFDSTTFGECLAKSEMVRSSPLMAAIGDFSSTVLATLTFSLNRLWKNHSGSAKRFNEVCS</sequence>
<reference evidence="2" key="1">
    <citation type="journal article" date="2022" name="Mol. Ecol. Resour.">
        <title>The genomes of chicory, endive, great burdock and yacon provide insights into Asteraceae palaeo-polyploidization history and plant inulin production.</title>
        <authorList>
            <person name="Fan W."/>
            <person name="Wang S."/>
            <person name="Wang H."/>
            <person name="Wang A."/>
            <person name="Jiang F."/>
            <person name="Liu H."/>
            <person name="Zhao H."/>
            <person name="Xu D."/>
            <person name="Zhang Y."/>
        </authorList>
    </citation>
    <scope>NUCLEOTIDE SEQUENCE [LARGE SCALE GENOMIC DNA]</scope>
    <source>
        <strain evidence="2">cv. Yunnan</strain>
    </source>
</reference>
<accession>A0ACB9FU02</accession>
<evidence type="ECO:0000313" key="2">
    <source>
        <dbReference type="Proteomes" id="UP001056120"/>
    </source>
</evidence>
<dbReference type="Proteomes" id="UP001056120">
    <property type="component" value="Linkage Group LG16"/>
</dbReference>
<keyword evidence="2" id="KW-1185">Reference proteome</keyword>
<proteinExistence type="predicted"/>
<reference evidence="1 2" key="2">
    <citation type="journal article" date="2022" name="Mol. Ecol. Resour.">
        <title>The genomes of chicory, endive, great burdock and yacon provide insights into Asteraceae paleo-polyploidization history and plant inulin production.</title>
        <authorList>
            <person name="Fan W."/>
            <person name="Wang S."/>
            <person name="Wang H."/>
            <person name="Wang A."/>
            <person name="Jiang F."/>
            <person name="Liu H."/>
            <person name="Zhao H."/>
            <person name="Xu D."/>
            <person name="Zhang Y."/>
        </authorList>
    </citation>
    <scope>NUCLEOTIDE SEQUENCE [LARGE SCALE GENOMIC DNA]</scope>
    <source>
        <strain evidence="2">cv. Yunnan</strain>
        <tissue evidence="1">Leaves</tissue>
    </source>
</reference>
<evidence type="ECO:0000313" key="1">
    <source>
        <dbReference type="EMBL" id="KAI3774042.1"/>
    </source>
</evidence>